<dbReference type="Gramene" id="AUR62019490-RA">
    <property type="protein sequence ID" value="AUR62019490-RA:cds"/>
    <property type="gene ID" value="AUR62019490"/>
</dbReference>
<feature type="compositionally biased region" description="Polar residues" evidence="1">
    <location>
        <begin position="86"/>
        <end position="101"/>
    </location>
</feature>
<dbReference type="Proteomes" id="UP000596660">
    <property type="component" value="Unplaced"/>
</dbReference>
<feature type="compositionally biased region" description="Polar residues" evidence="1">
    <location>
        <begin position="192"/>
        <end position="201"/>
    </location>
</feature>
<dbReference type="OMA" id="WIEQCSA"/>
<dbReference type="PANTHER" id="PTHR33785:SF5">
    <property type="entry name" value="SERINE_ARGININE REPETITIVE MATRIX PROTEIN"/>
    <property type="match status" value="1"/>
</dbReference>
<accession>A0A803LVI9</accession>
<organism evidence="2 3">
    <name type="scientific">Chenopodium quinoa</name>
    <name type="common">Quinoa</name>
    <dbReference type="NCBI Taxonomy" id="63459"/>
    <lineage>
        <taxon>Eukaryota</taxon>
        <taxon>Viridiplantae</taxon>
        <taxon>Streptophyta</taxon>
        <taxon>Embryophyta</taxon>
        <taxon>Tracheophyta</taxon>
        <taxon>Spermatophyta</taxon>
        <taxon>Magnoliopsida</taxon>
        <taxon>eudicotyledons</taxon>
        <taxon>Gunneridae</taxon>
        <taxon>Pentapetalae</taxon>
        <taxon>Caryophyllales</taxon>
        <taxon>Chenopodiaceae</taxon>
        <taxon>Chenopodioideae</taxon>
        <taxon>Atripliceae</taxon>
        <taxon>Chenopodium</taxon>
    </lineage>
</organism>
<protein>
    <submittedName>
        <fullName evidence="2">Uncharacterized protein</fullName>
    </submittedName>
</protein>
<name>A0A803LVI9_CHEQI</name>
<evidence type="ECO:0000313" key="2">
    <source>
        <dbReference type="EnsemblPlants" id="AUR62019490-RA:cds"/>
    </source>
</evidence>
<proteinExistence type="predicted"/>
<feature type="region of interest" description="Disordered" evidence="1">
    <location>
        <begin position="1"/>
        <end position="136"/>
    </location>
</feature>
<dbReference type="InterPro" id="IPR012881">
    <property type="entry name" value="DUF1685"/>
</dbReference>
<feature type="compositionally biased region" description="Basic and acidic residues" evidence="1">
    <location>
        <begin position="208"/>
        <end position="220"/>
    </location>
</feature>
<evidence type="ECO:0000256" key="1">
    <source>
        <dbReference type="SAM" id="MobiDB-lite"/>
    </source>
</evidence>
<dbReference type="PANTHER" id="PTHR33785">
    <property type="entry name" value="OS06G0550800 PROTEIN"/>
    <property type="match status" value="1"/>
</dbReference>
<reference evidence="2" key="1">
    <citation type="journal article" date="2017" name="Nature">
        <title>The genome of Chenopodium quinoa.</title>
        <authorList>
            <person name="Jarvis D.E."/>
            <person name="Ho Y.S."/>
            <person name="Lightfoot D.J."/>
            <person name="Schmoeckel S.M."/>
            <person name="Li B."/>
            <person name="Borm T.J.A."/>
            <person name="Ohyanagi H."/>
            <person name="Mineta K."/>
            <person name="Michell C.T."/>
            <person name="Saber N."/>
            <person name="Kharbatia N.M."/>
            <person name="Rupper R.R."/>
            <person name="Sharp A.R."/>
            <person name="Dally N."/>
            <person name="Boughton B.A."/>
            <person name="Woo Y.H."/>
            <person name="Gao G."/>
            <person name="Schijlen E.G.W.M."/>
            <person name="Guo X."/>
            <person name="Momin A.A."/>
            <person name="Negrao S."/>
            <person name="Al-Babili S."/>
            <person name="Gehring C."/>
            <person name="Roessner U."/>
            <person name="Jung C."/>
            <person name="Murphy K."/>
            <person name="Arold S.T."/>
            <person name="Gojobori T."/>
            <person name="van der Linden C.G."/>
            <person name="van Loo E.N."/>
            <person name="Jellen E.N."/>
            <person name="Maughan P.J."/>
            <person name="Tester M."/>
        </authorList>
    </citation>
    <scope>NUCLEOTIDE SEQUENCE [LARGE SCALE GENOMIC DNA]</scope>
    <source>
        <strain evidence="2">cv. PI 614886</strain>
    </source>
</reference>
<evidence type="ECO:0000313" key="3">
    <source>
        <dbReference type="Proteomes" id="UP000596660"/>
    </source>
</evidence>
<sequence>MQAMPLPKQMPRRRLDRTPSLPACRGKEAVSTVATTGIPNGAGVGRLSRRESLDPSVMLQEKGPIAAMTKLTRRASIDSSMLLPPKSTTSKGTKQSMSNSKNRPHRKLESPGINSQAKPDTKLEKIDKNKSQKSLSDLEVEELQGFKDLGFSFDNEKLSPSVTKILPALQRRASLDSNHVDTGKVRRPYLSESWQRTSSPLSAPPIPKRGDPKAPSSDDMKAQIKFWARAVASNVRQEC</sequence>
<keyword evidence="3" id="KW-1185">Reference proteome</keyword>
<dbReference type="EnsemblPlants" id="AUR62019490-RA">
    <property type="protein sequence ID" value="AUR62019490-RA:cds"/>
    <property type="gene ID" value="AUR62019490"/>
</dbReference>
<reference evidence="2" key="2">
    <citation type="submission" date="2021-03" db="UniProtKB">
        <authorList>
            <consortium name="EnsemblPlants"/>
        </authorList>
    </citation>
    <scope>IDENTIFICATION</scope>
</reference>
<dbReference type="AlphaFoldDB" id="A0A803LVI9"/>
<feature type="compositionally biased region" description="Basic and acidic residues" evidence="1">
    <location>
        <begin position="119"/>
        <end position="130"/>
    </location>
</feature>
<dbReference type="Pfam" id="PF07939">
    <property type="entry name" value="DUF1685"/>
    <property type="match status" value="1"/>
</dbReference>
<feature type="region of interest" description="Disordered" evidence="1">
    <location>
        <begin position="177"/>
        <end position="220"/>
    </location>
</feature>